<evidence type="ECO:0000313" key="2">
    <source>
        <dbReference type="Proteomes" id="UP000326582"/>
    </source>
</evidence>
<dbReference type="Proteomes" id="UP000326582">
    <property type="component" value="Chromosome 3"/>
</dbReference>
<reference evidence="2" key="1">
    <citation type="journal article" date="2019" name="MBio">
        <title>Comparative genomics for the elucidation of multidrug resistance (MDR) in Candida lusitaniae.</title>
        <authorList>
            <person name="Kannan A."/>
            <person name="Asner S.A."/>
            <person name="Trachsel E."/>
            <person name="Kelly S."/>
            <person name="Parker J."/>
            <person name="Sanglard D."/>
        </authorList>
    </citation>
    <scope>NUCLEOTIDE SEQUENCE [LARGE SCALE GENOMIC DNA]</scope>
    <source>
        <strain evidence="2">P1</strain>
    </source>
</reference>
<evidence type="ECO:0000313" key="1">
    <source>
        <dbReference type="EMBL" id="QFZ27183.1"/>
    </source>
</evidence>
<gene>
    <name evidence="1" type="ORF">EJF14_30146</name>
</gene>
<protein>
    <submittedName>
        <fullName evidence="1">Mitochondrial distribution and morphology protein</fullName>
    </submittedName>
</protein>
<accession>A0ACD0WI17</accession>
<sequence length="529" mass="59567">MEFSASFVSIFVFRSAFPFVFDLLLYNTLMASRLLTRAALARHVLSTPRAAALPFSASTSAFAAVSVKSKIATRFQSTSSKKDEKSSSVSAGEKDVKAGPSPSTELAHKQESTSTEVIAVEAPPKPPLWDRVKHEVAHYWNGTKLLGYEIKVSTKLLFKVAAGYGLSRRENNQLQRTLVDVARLIPFSMFVIVPFAELLLPVALKFFPNLLPSTYESSSDINKKRLKLIKARTSASEFIKKTMEENGLKLSKKISEKEREAFVSFFDTISMGKTPTREHLIQVARMFKNDQVLDNLSRPQLLAMAKYMSLRPYGTDSILRYQIRHRLLTIIKDDKAIDYEGVESLTVPELQMACSQRGIRTQDVSPGRLREDLDTWLDLRLRQKIPSTLLILSSTYTYGEHNSGIDTYYDALLAVLSSIPDEVYNVAKLELSHDSKLKLNILKEQDEMIQEENLREKDTVNHVKDNIKLDEYEETATEGMKIEQDEPGEKSSESEKAEQDKSDKHESAEPNSSEKSDTKAEKTEAKASS</sequence>
<proteinExistence type="predicted"/>
<name>A0ACD0WI17_CLALS</name>
<keyword evidence="2" id="KW-1185">Reference proteome</keyword>
<organism evidence="1 2">
    <name type="scientific">Clavispora lusitaniae</name>
    <name type="common">Candida lusitaniae</name>
    <dbReference type="NCBI Taxonomy" id="36911"/>
    <lineage>
        <taxon>Eukaryota</taxon>
        <taxon>Fungi</taxon>
        <taxon>Dikarya</taxon>
        <taxon>Ascomycota</taxon>
        <taxon>Saccharomycotina</taxon>
        <taxon>Pichiomycetes</taxon>
        <taxon>Metschnikowiaceae</taxon>
        <taxon>Clavispora</taxon>
    </lineage>
</organism>
<dbReference type="EMBL" id="CP038486">
    <property type="protein sequence ID" value="QFZ27183.1"/>
    <property type="molecule type" value="Genomic_DNA"/>
</dbReference>